<protein>
    <recommendedName>
        <fullName evidence="4">XRE family transcriptional regulator</fullName>
    </recommendedName>
</protein>
<evidence type="ECO:0000313" key="3">
    <source>
        <dbReference type="Proteomes" id="UP000662703"/>
    </source>
</evidence>
<comment type="caution">
    <text evidence="2">The sequence shown here is derived from an EMBL/GenBank/DDBJ whole genome shotgun (WGS) entry which is preliminary data.</text>
</comment>
<gene>
    <name evidence="2" type="ORF">Y5W_01347</name>
</gene>
<dbReference type="EMBL" id="ARXX01000016">
    <property type="protein sequence ID" value="MBF5056053.1"/>
    <property type="molecule type" value="Genomic_DNA"/>
</dbReference>
<evidence type="ECO:0008006" key="4">
    <source>
        <dbReference type="Google" id="ProtNLM"/>
    </source>
</evidence>
<dbReference type="Gene3D" id="1.10.260.40">
    <property type="entry name" value="lambda repressor-like DNA-binding domains"/>
    <property type="match status" value="1"/>
</dbReference>
<reference evidence="2 3" key="1">
    <citation type="submission" date="2012-09" db="EMBL/GenBank/DDBJ databases">
        <title>Genome Sequence of alkane-degrading Bacterium Alcanivorax sp. 521-1.</title>
        <authorList>
            <person name="Lai Q."/>
            <person name="Shao Z."/>
        </authorList>
    </citation>
    <scope>NUCLEOTIDE SEQUENCE [LARGE SCALE GENOMIC DNA]</scope>
    <source>
        <strain evidence="2 3">521-1</strain>
    </source>
</reference>
<dbReference type="Pfam" id="PF15731">
    <property type="entry name" value="MqsA_antitoxin"/>
    <property type="match status" value="1"/>
</dbReference>
<feature type="region of interest" description="Disordered" evidence="1">
    <location>
        <begin position="125"/>
        <end position="153"/>
    </location>
</feature>
<organism evidence="2 3">
    <name type="scientific">Alloalcanivorax profundimaris</name>
    <dbReference type="NCBI Taxonomy" id="2735259"/>
    <lineage>
        <taxon>Bacteria</taxon>
        <taxon>Pseudomonadati</taxon>
        <taxon>Pseudomonadota</taxon>
        <taxon>Gammaproteobacteria</taxon>
        <taxon>Oceanospirillales</taxon>
        <taxon>Alcanivoracaceae</taxon>
        <taxon>Alloalcanivorax</taxon>
    </lineage>
</organism>
<evidence type="ECO:0000313" key="2">
    <source>
        <dbReference type="EMBL" id="MBF5056053.1"/>
    </source>
</evidence>
<name>A0ABS0API5_9GAMM</name>
<proteinExistence type="predicted"/>
<sequence length="153" mass="17386">MLTGSEIQALRARWGLTQKSAATLFGGGPVAFAKYEADEVCQSQAMDRLLRAYDQIPRLRVWLHGHGGVPHIENQVVEGHPEDWVDTYSWIHDSTLSIMAGMRDPRAYRRSLHAEKIIRSLVKTLAPTSEEEPEQPPHARWNKMNAPGIQRRH</sequence>
<dbReference type="InterPro" id="IPR032758">
    <property type="entry name" value="MqsA/HigA-2"/>
</dbReference>
<dbReference type="InterPro" id="IPR010982">
    <property type="entry name" value="Lambda_DNA-bd_dom_sf"/>
</dbReference>
<dbReference type="Proteomes" id="UP000662703">
    <property type="component" value="Unassembled WGS sequence"/>
</dbReference>
<evidence type="ECO:0000256" key="1">
    <source>
        <dbReference type="SAM" id="MobiDB-lite"/>
    </source>
</evidence>
<keyword evidence="3" id="KW-1185">Reference proteome</keyword>
<accession>A0ABS0API5</accession>